<organism evidence="1 2">
    <name type="scientific">Vitis vinifera</name>
    <name type="common">Grape</name>
    <dbReference type="NCBI Taxonomy" id="29760"/>
    <lineage>
        <taxon>Eukaryota</taxon>
        <taxon>Viridiplantae</taxon>
        <taxon>Streptophyta</taxon>
        <taxon>Embryophyta</taxon>
        <taxon>Tracheophyta</taxon>
        <taxon>Spermatophyta</taxon>
        <taxon>Magnoliopsida</taxon>
        <taxon>eudicotyledons</taxon>
        <taxon>Gunneridae</taxon>
        <taxon>Pentapetalae</taxon>
        <taxon>rosids</taxon>
        <taxon>Vitales</taxon>
        <taxon>Vitaceae</taxon>
        <taxon>Viteae</taxon>
        <taxon>Vitis</taxon>
    </lineage>
</organism>
<comment type="caution">
    <text evidence="1">The sequence shown here is derived from an EMBL/GenBank/DDBJ whole genome shotgun (WGS) entry which is preliminary data.</text>
</comment>
<accession>A0A438CDT0</accession>
<dbReference type="Proteomes" id="UP000288805">
    <property type="component" value="Unassembled WGS sequence"/>
</dbReference>
<evidence type="ECO:0000313" key="2">
    <source>
        <dbReference type="Proteomes" id="UP000288805"/>
    </source>
</evidence>
<proteinExistence type="predicted"/>
<gene>
    <name evidence="1" type="ORF">CK203_106322</name>
</gene>
<sequence length="206" mass="23116">MPIDHKAKENVVATSTIIFECGVIVVVDASYEPNVPLLVPIPNQITTTGETLRYQVLWPAQMDSKKFKKQWNKETTLSSKDENPVDINNFVASVGLLLKEGKVKDLATIAVRLRLQGVHFLKKMKILNSIIAQPAVSFTPAFCGLNFPVFNIREYHSHFFHIFLPGKATRMKTKIGEALASSPASFMTRWYALSSHQAGFSYEMDI</sequence>
<protein>
    <submittedName>
        <fullName evidence="1">Uncharacterized protein</fullName>
    </submittedName>
</protein>
<dbReference type="EMBL" id="QGNW01002297">
    <property type="protein sequence ID" value="RVW21358.1"/>
    <property type="molecule type" value="Genomic_DNA"/>
</dbReference>
<evidence type="ECO:0000313" key="1">
    <source>
        <dbReference type="EMBL" id="RVW21358.1"/>
    </source>
</evidence>
<dbReference type="AlphaFoldDB" id="A0A438CDT0"/>
<reference evidence="1 2" key="1">
    <citation type="journal article" date="2018" name="PLoS Genet.">
        <title>Population sequencing reveals clonal diversity and ancestral inbreeding in the grapevine cultivar Chardonnay.</title>
        <authorList>
            <person name="Roach M.J."/>
            <person name="Johnson D.L."/>
            <person name="Bohlmann J."/>
            <person name="van Vuuren H.J."/>
            <person name="Jones S.J."/>
            <person name="Pretorius I.S."/>
            <person name="Schmidt S.A."/>
            <person name="Borneman A.R."/>
        </authorList>
    </citation>
    <scope>NUCLEOTIDE SEQUENCE [LARGE SCALE GENOMIC DNA]</scope>
    <source>
        <strain evidence="2">cv. Chardonnay</strain>
        <tissue evidence="1">Leaf</tissue>
    </source>
</reference>
<name>A0A438CDT0_VITVI</name>